<organism evidence="6 7">
    <name type="scientific">Amantichitinum ursilacus</name>
    <dbReference type="NCBI Taxonomy" id="857265"/>
    <lineage>
        <taxon>Bacteria</taxon>
        <taxon>Pseudomonadati</taxon>
        <taxon>Pseudomonadota</taxon>
        <taxon>Betaproteobacteria</taxon>
        <taxon>Neisseriales</taxon>
        <taxon>Chitinibacteraceae</taxon>
        <taxon>Amantichitinum</taxon>
    </lineage>
</organism>
<keyword evidence="2" id="KW-0677">Repeat</keyword>
<dbReference type="PANTHER" id="PTHR35273:SF2">
    <property type="entry name" value="ALPHA-GALACTOSIDASE"/>
    <property type="match status" value="1"/>
</dbReference>
<dbReference type="InterPro" id="IPR013785">
    <property type="entry name" value="Aldolase_TIM"/>
</dbReference>
<dbReference type="InterPro" id="IPR011024">
    <property type="entry name" value="G_crystallin-like"/>
</dbReference>
<evidence type="ECO:0000313" key="6">
    <source>
        <dbReference type="EMBL" id="KPC54288.1"/>
    </source>
</evidence>
<dbReference type="Proteomes" id="UP000037939">
    <property type="component" value="Unassembled WGS sequence"/>
</dbReference>
<dbReference type="InterPro" id="IPR001064">
    <property type="entry name" value="Beta/gamma_crystallin"/>
</dbReference>
<dbReference type="SMART" id="SM00247">
    <property type="entry name" value="XTALbg"/>
    <property type="match status" value="1"/>
</dbReference>
<dbReference type="Pfam" id="PF03537">
    <property type="entry name" value="Glyco_hydro_114"/>
    <property type="match status" value="1"/>
</dbReference>
<comment type="similarity">
    <text evidence="1">Belongs to the beta/gamma-crystallin family.</text>
</comment>
<dbReference type="STRING" id="857265.WG78_06550"/>
<protein>
    <submittedName>
        <fullName evidence="6">Beta/Gamma crystallin</fullName>
    </submittedName>
</protein>
<evidence type="ECO:0000259" key="5">
    <source>
        <dbReference type="PROSITE" id="PS50915"/>
    </source>
</evidence>
<dbReference type="PROSITE" id="PS50915">
    <property type="entry name" value="CRYSTALLIN_BETA_GAMMA"/>
    <property type="match status" value="1"/>
</dbReference>
<evidence type="ECO:0000256" key="2">
    <source>
        <dbReference type="ARBA" id="ARBA00022737"/>
    </source>
</evidence>
<dbReference type="RefSeq" id="WP_201782376.1">
    <property type="nucleotide sequence ID" value="NZ_LAQT01000003.1"/>
</dbReference>
<sequence length="428" mass="46238">MALTPCVSRLTLKSSLLLLAAVPAFAHAAGAQPEGAVCFYNQPNYAGKMLCVNASASTLADFWDNNISSVRVRAGVQVTLYKNAAYAGKSVVLSGDTPDLERVKFDGVTSSYRIAAPTPTATPVPTPKPTPAPTPAPTPKPTPVPTPAPTPKPTPVPTPAPTPAPTPKPTPKPTPVPTPAPSTGATWQPALADTWQWQLKNPVNTAYNVAVYDIDLFDNTTNNSTLIQSLHQAGRKVVCYFSAGSSENWRADFGSFKATDLGNNLDGWPGERWLDTRSDNVRNIMKARLDLARSKGCDGVEPDNVDGYTNNPGFALTAATQLDYNRFLADQAHARGLAIALKNDIDQIADLVERFDFAVNEQCHQYKECDGYSAFTSRNKPVFNAEYKDSYKQDGSARTQLCADAKAQKIHTLVLALELDDSFRYSCE</sequence>
<dbReference type="SUPFAM" id="SSF49695">
    <property type="entry name" value="gamma-Crystallin-like"/>
    <property type="match status" value="1"/>
</dbReference>
<feature type="signal peptide" evidence="4">
    <location>
        <begin position="1"/>
        <end position="28"/>
    </location>
</feature>
<dbReference type="EMBL" id="LAQT01000003">
    <property type="protein sequence ID" value="KPC54288.1"/>
    <property type="molecule type" value="Genomic_DNA"/>
</dbReference>
<dbReference type="PANTHER" id="PTHR35273">
    <property type="entry name" value="ALPHA-1,4 POLYGALACTOSAMINIDASE, PUTATIVE (AFU_ORTHOLOGUE AFUA_3G07890)-RELATED"/>
    <property type="match status" value="1"/>
</dbReference>
<dbReference type="InterPro" id="IPR004352">
    <property type="entry name" value="GH114_TIM-barrel"/>
</dbReference>
<gene>
    <name evidence="6" type="ORF">WG78_06550</name>
</gene>
<dbReference type="Gene3D" id="3.20.20.70">
    <property type="entry name" value="Aldolase class I"/>
    <property type="match status" value="1"/>
</dbReference>
<dbReference type="InterPro" id="IPR017853">
    <property type="entry name" value="GH"/>
</dbReference>
<evidence type="ECO:0000256" key="3">
    <source>
        <dbReference type="SAM" id="MobiDB-lite"/>
    </source>
</evidence>
<proteinExistence type="inferred from homology"/>
<dbReference type="AlphaFoldDB" id="A0A0N1JTE9"/>
<keyword evidence="7" id="KW-1185">Reference proteome</keyword>
<reference evidence="6 7" key="1">
    <citation type="submission" date="2015-07" db="EMBL/GenBank/DDBJ databases">
        <title>Draft genome sequence of the Amantichitinum ursilacus IGB-41, a new chitin-degrading bacterium.</title>
        <authorList>
            <person name="Kirstahler P."/>
            <person name="Guenther M."/>
            <person name="Grumaz C."/>
            <person name="Rupp S."/>
            <person name="Zibek S."/>
            <person name="Sohn K."/>
        </authorList>
    </citation>
    <scope>NUCLEOTIDE SEQUENCE [LARGE SCALE GENOMIC DNA]</scope>
    <source>
        <strain evidence="6 7">IGB-41</strain>
    </source>
</reference>
<accession>A0A0N1JTE9</accession>
<keyword evidence="4" id="KW-0732">Signal</keyword>
<feature type="chain" id="PRO_5005875147" evidence="4">
    <location>
        <begin position="29"/>
        <end position="428"/>
    </location>
</feature>
<dbReference type="SUPFAM" id="SSF51445">
    <property type="entry name" value="(Trans)glycosidases"/>
    <property type="match status" value="1"/>
</dbReference>
<evidence type="ECO:0000313" key="7">
    <source>
        <dbReference type="Proteomes" id="UP000037939"/>
    </source>
</evidence>
<comment type="caution">
    <text evidence="6">The sequence shown here is derived from an EMBL/GenBank/DDBJ whole genome shotgun (WGS) entry which is preliminary data.</text>
</comment>
<evidence type="ECO:0000256" key="1">
    <source>
        <dbReference type="ARBA" id="ARBA00009646"/>
    </source>
</evidence>
<dbReference type="Pfam" id="PF03995">
    <property type="entry name" value="Inhibitor_I36"/>
    <property type="match status" value="1"/>
</dbReference>
<feature type="region of interest" description="Disordered" evidence="3">
    <location>
        <begin position="114"/>
        <end position="186"/>
    </location>
</feature>
<dbReference type="Gene3D" id="2.60.20.10">
    <property type="entry name" value="Crystallins"/>
    <property type="match status" value="1"/>
</dbReference>
<evidence type="ECO:0000256" key="4">
    <source>
        <dbReference type="SAM" id="SignalP"/>
    </source>
</evidence>
<name>A0A0N1JTE9_9NEIS</name>
<feature type="domain" description="Beta/gamma crystallin 'Greek key'" evidence="5">
    <location>
        <begin position="35"/>
        <end position="74"/>
    </location>
</feature>
<feature type="compositionally biased region" description="Pro residues" evidence="3">
    <location>
        <begin position="120"/>
        <end position="180"/>
    </location>
</feature>